<comment type="caution">
    <text evidence="2">The sequence shown here is derived from an EMBL/GenBank/DDBJ whole genome shotgun (WGS) entry which is preliminary data.</text>
</comment>
<name>A0ABN3MPF6_9ACTN</name>
<dbReference type="Proteomes" id="UP001501721">
    <property type="component" value="Unassembled WGS sequence"/>
</dbReference>
<protein>
    <submittedName>
        <fullName evidence="2">Uncharacterized protein</fullName>
    </submittedName>
</protein>
<feature type="region of interest" description="Disordered" evidence="1">
    <location>
        <begin position="1"/>
        <end position="32"/>
    </location>
</feature>
<feature type="region of interest" description="Disordered" evidence="1">
    <location>
        <begin position="91"/>
        <end position="114"/>
    </location>
</feature>
<evidence type="ECO:0000256" key="1">
    <source>
        <dbReference type="SAM" id="MobiDB-lite"/>
    </source>
</evidence>
<evidence type="ECO:0000313" key="3">
    <source>
        <dbReference type="Proteomes" id="UP001501721"/>
    </source>
</evidence>
<dbReference type="RefSeq" id="WP_346079662.1">
    <property type="nucleotide sequence ID" value="NZ_BAAATL010000036.1"/>
</dbReference>
<gene>
    <name evidence="2" type="ORF">GCM10010422_65780</name>
</gene>
<keyword evidence="3" id="KW-1185">Reference proteome</keyword>
<proteinExistence type="predicted"/>
<organism evidence="2 3">
    <name type="scientific">Streptomyces graminearus</name>
    <dbReference type="NCBI Taxonomy" id="284030"/>
    <lineage>
        <taxon>Bacteria</taxon>
        <taxon>Bacillati</taxon>
        <taxon>Actinomycetota</taxon>
        <taxon>Actinomycetes</taxon>
        <taxon>Kitasatosporales</taxon>
        <taxon>Streptomycetaceae</taxon>
        <taxon>Streptomyces</taxon>
    </lineage>
</organism>
<reference evidence="2 3" key="1">
    <citation type="journal article" date="2019" name="Int. J. Syst. Evol. Microbiol.">
        <title>The Global Catalogue of Microorganisms (GCM) 10K type strain sequencing project: providing services to taxonomists for standard genome sequencing and annotation.</title>
        <authorList>
            <consortium name="The Broad Institute Genomics Platform"/>
            <consortium name="The Broad Institute Genome Sequencing Center for Infectious Disease"/>
            <person name="Wu L."/>
            <person name="Ma J."/>
        </authorList>
    </citation>
    <scope>NUCLEOTIDE SEQUENCE [LARGE SCALE GENOMIC DNA]</scope>
    <source>
        <strain evidence="2 3">JCM 6923</strain>
    </source>
</reference>
<feature type="compositionally biased region" description="Pro residues" evidence="1">
    <location>
        <begin position="97"/>
        <end position="106"/>
    </location>
</feature>
<dbReference type="EMBL" id="BAAATL010000036">
    <property type="protein sequence ID" value="GAA2505928.1"/>
    <property type="molecule type" value="Genomic_DNA"/>
</dbReference>
<accession>A0ABN3MPF6</accession>
<feature type="compositionally biased region" description="Basic and acidic residues" evidence="1">
    <location>
        <begin position="1"/>
        <end position="18"/>
    </location>
</feature>
<evidence type="ECO:0000313" key="2">
    <source>
        <dbReference type="EMBL" id="GAA2505928.1"/>
    </source>
</evidence>
<sequence length="259" mass="28049">MTERRPTDEERKKERAEARPPSPKDGGGFDVQPQHLYYTSLVVRDGQFGYDKGATALVDVLNDYSQSAGVGGVAVGLTDTANKYRQADWQARRMQGPPSPPKPPPAVIDTAPRYGPVNDIKWSGTGQDADSSEIAGILGAIPDFLADVIRPAVEHGLRLGKMHEITPGCKDDEFKDTATAWGAAAKAAKGASDDFNGAIKFITDNKGNDEWQGAVKAFCQTTWGTTEWGRTYDPQGQRVSIGRSWKTSPQVSTCSNCWS</sequence>